<gene>
    <name evidence="2" type="ORF">SAMN05421846_110104</name>
</gene>
<feature type="transmembrane region" description="Helical" evidence="1">
    <location>
        <begin position="21"/>
        <end position="38"/>
    </location>
</feature>
<dbReference type="Proteomes" id="UP000198869">
    <property type="component" value="Unassembled WGS sequence"/>
</dbReference>
<reference evidence="3" key="1">
    <citation type="submission" date="2016-10" db="EMBL/GenBank/DDBJ databases">
        <authorList>
            <person name="Varghese N."/>
            <person name="Submissions S."/>
        </authorList>
    </citation>
    <scope>NUCLEOTIDE SEQUENCE [LARGE SCALE GENOMIC DNA]</scope>
    <source>
        <strain evidence="3">DSM 17071</strain>
    </source>
</reference>
<dbReference type="EMBL" id="FNDW01000010">
    <property type="protein sequence ID" value="SDI60631.1"/>
    <property type="molecule type" value="Genomic_DNA"/>
</dbReference>
<feature type="transmembrane region" description="Helical" evidence="1">
    <location>
        <begin position="83"/>
        <end position="106"/>
    </location>
</feature>
<name>A0A1G8LY49_9FLAO</name>
<proteinExistence type="predicted"/>
<dbReference type="AlphaFoldDB" id="A0A1G8LY49"/>
<evidence type="ECO:0000313" key="2">
    <source>
        <dbReference type="EMBL" id="SDI60631.1"/>
    </source>
</evidence>
<keyword evidence="1" id="KW-1133">Transmembrane helix</keyword>
<organism evidence="2 3">
    <name type="scientific">Chryseobacterium taeanense</name>
    <dbReference type="NCBI Taxonomy" id="311334"/>
    <lineage>
        <taxon>Bacteria</taxon>
        <taxon>Pseudomonadati</taxon>
        <taxon>Bacteroidota</taxon>
        <taxon>Flavobacteriia</taxon>
        <taxon>Flavobacteriales</taxon>
        <taxon>Weeksellaceae</taxon>
        <taxon>Chryseobacterium group</taxon>
        <taxon>Chryseobacterium</taxon>
    </lineage>
</organism>
<evidence type="ECO:0000256" key="1">
    <source>
        <dbReference type="SAM" id="Phobius"/>
    </source>
</evidence>
<evidence type="ECO:0000313" key="3">
    <source>
        <dbReference type="Proteomes" id="UP000198869"/>
    </source>
</evidence>
<keyword evidence="1" id="KW-0472">Membrane</keyword>
<feature type="transmembrane region" description="Helical" evidence="1">
    <location>
        <begin position="50"/>
        <end position="71"/>
    </location>
</feature>
<keyword evidence="3" id="KW-1185">Reference proteome</keyword>
<protein>
    <submittedName>
        <fullName evidence="2">Uncharacterized protein</fullName>
    </submittedName>
</protein>
<sequence length="107" mass="12319">MYLYWKKIVKMEKKSTHILNASSNLLGFSLVIITSLKITKISHSTYLDEFAGVACLFFAFSCFFSFLAIRSQHEMRGHRFETIADYLFLIALFCIVLAVIIVTVRII</sequence>
<keyword evidence="1" id="KW-0812">Transmembrane</keyword>
<accession>A0A1G8LY49</accession>